<evidence type="ECO:0000313" key="1">
    <source>
        <dbReference type="EMBL" id="KAH7855338.1"/>
    </source>
</evidence>
<reference evidence="1 2" key="1">
    <citation type="journal article" date="2021" name="Hortic Res">
        <title>High-quality reference genome and annotation aids understanding of berry development for evergreen blueberry (Vaccinium darrowii).</title>
        <authorList>
            <person name="Yu J."/>
            <person name="Hulse-Kemp A.M."/>
            <person name="Babiker E."/>
            <person name="Staton M."/>
        </authorList>
    </citation>
    <scope>NUCLEOTIDE SEQUENCE [LARGE SCALE GENOMIC DNA]</scope>
    <source>
        <strain evidence="2">cv. NJ 8807/NJ 8810</strain>
        <tissue evidence="1">Young leaf</tissue>
    </source>
</reference>
<protein>
    <submittedName>
        <fullName evidence="1">Uncharacterized protein</fullName>
    </submittedName>
</protein>
<gene>
    <name evidence="1" type="ORF">Vadar_023846</name>
</gene>
<proteinExistence type="predicted"/>
<dbReference type="EMBL" id="CM037161">
    <property type="protein sequence ID" value="KAH7855338.1"/>
    <property type="molecule type" value="Genomic_DNA"/>
</dbReference>
<dbReference type="Proteomes" id="UP000828048">
    <property type="component" value="Chromosome 11"/>
</dbReference>
<keyword evidence="2" id="KW-1185">Reference proteome</keyword>
<evidence type="ECO:0000313" key="2">
    <source>
        <dbReference type="Proteomes" id="UP000828048"/>
    </source>
</evidence>
<name>A0ACB7YPJ6_9ERIC</name>
<accession>A0ACB7YPJ6</accession>
<sequence length="233" mass="26792">MATQQASATVSGTGLLERFKKLFPAEFDGSINPVDAENWLKGVERVLVAMGVTDEQRVTLATFNLKGEALIWWEAIQRQLTAPLPGVHPLVPQVITWERFVKVFNDQYFPESYRFEQEAAFITLEQEKEKMTVPEYEAKFNALSRYASDMVDTDEKKCRRFKAGLERNVRTRLTSYKQANYADLVDMARKVGKDVEQMLDKREQSKKSKMEAAKLVRQASLEDIIRVVVDFNI</sequence>
<organism evidence="1 2">
    <name type="scientific">Vaccinium darrowii</name>
    <dbReference type="NCBI Taxonomy" id="229202"/>
    <lineage>
        <taxon>Eukaryota</taxon>
        <taxon>Viridiplantae</taxon>
        <taxon>Streptophyta</taxon>
        <taxon>Embryophyta</taxon>
        <taxon>Tracheophyta</taxon>
        <taxon>Spermatophyta</taxon>
        <taxon>Magnoliopsida</taxon>
        <taxon>eudicotyledons</taxon>
        <taxon>Gunneridae</taxon>
        <taxon>Pentapetalae</taxon>
        <taxon>asterids</taxon>
        <taxon>Ericales</taxon>
        <taxon>Ericaceae</taxon>
        <taxon>Vaccinioideae</taxon>
        <taxon>Vaccinieae</taxon>
        <taxon>Vaccinium</taxon>
    </lineage>
</organism>
<comment type="caution">
    <text evidence="1">The sequence shown here is derived from an EMBL/GenBank/DDBJ whole genome shotgun (WGS) entry which is preliminary data.</text>
</comment>